<dbReference type="GO" id="GO:0016887">
    <property type="term" value="F:ATP hydrolysis activity"/>
    <property type="evidence" value="ECO:0007669"/>
    <property type="project" value="InterPro"/>
</dbReference>
<proteinExistence type="predicted"/>
<dbReference type="STRING" id="1121476.SAMN02745751_02442"/>
<dbReference type="InterPro" id="IPR003439">
    <property type="entry name" value="ABC_transporter-like_ATP-bd"/>
</dbReference>
<dbReference type="PANTHER" id="PTHR42781">
    <property type="entry name" value="SPERMIDINE/PUTRESCINE IMPORT ATP-BINDING PROTEIN POTA"/>
    <property type="match status" value="1"/>
</dbReference>
<dbReference type="Pfam" id="PF00005">
    <property type="entry name" value="ABC_tran"/>
    <property type="match status" value="1"/>
</dbReference>
<dbReference type="EC" id="7.6.2.9" evidence="4"/>
<keyword evidence="7" id="KW-1185">Reference proteome</keyword>
<dbReference type="InterPro" id="IPR003593">
    <property type="entry name" value="AAA+_ATPase"/>
</dbReference>
<dbReference type="SMART" id="SM00382">
    <property type="entry name" value="AAA"/>
    <property type="match status" value="1"/>
</dbReference>
<keyword evidence="1" id="KW-0813">Transport</keyword>
<name>A0A1M6IXB6_9FIRM</name>
<dbReference type="Gene3D" id="3.40.50.300">
    <property type="entry name" value="P-loop containing nucleotide triphosphate hydrolases"/>
    <property type="match status" value="1"/>
</dbReference>
<dbReference type="GO" id="GO:0015418">
    <property type="term" value="F:ABC-type quaternary ammonium compound transporting activity"/>
    <property type="evidence" value="ECO:0007669"/>
    <property type="project" value="UniProtKB-EC"/>
</dbReference>
<dbReference type="PROSITE" id="PS00211">
    <property type="entry name" value="ABC_TRANSPORTER_1"/>
    <property type="match status" value="1"/>
</dbReference>
<dbReference type="InterPro" id="IPR027417">
    <property type="entry name" value="P-loop_NTPase"/>
</dbReference>
<dbReference type="PANTHER" id="PTHR42781:SF4">
    <property type="entry name" value="SPERMIDINE_PUTRESCINE IMPORT ATP-BINDING PROTEIN POTA"/>
    <property type="match status" value="1"/>
</dbReference>
<dbReference type="SUPFAM" id="SSF52540">
    <property type="entry name" value="P-loop containing nucleoside triphosphate hydrolases"/>
    <property type="match status" value="1"/>
</dbReference>
<evidence type="ECO:0000259" key="5">
    <source>
        <dbReference type="PROSITE" id="PS50893"/>
    </source>
</evidence>
<dbReference type="InterPro" id="IPR050093">
    <property type="entry name" value="ABC_SmlMolc_Importer"/>
</dbReference>
<protein>
    <recommendedName>
        <fullName evidence="4">ABC-type quaternary amine transporter</fullName>
        <ecNumber evidence="4">7.6.2.9</ecNumber>
    </recommendedName>
</protein>
<dbReference type="EMBL" id="FQZL01000019">
    <property type="protein sequence ID" value="SHJ39088.1"/>
    <property type="molecule type" value="Genomic_DNA"/>
</dbReference>
<evidence type="ECO:0000313" key="7">
    <source>
        <dbReference type="Proteomes" id="UP000184052"/>
    </source>
</evidence>
<keyword evidence="2" id="KW-0547">Nucleotide-binding</keyword>
<dbReference type="InterPro" id="IPR008995">
    <property type="entry name" value="Mo/tungstate-bd_C_term_dom"/>
</dbReference>
<evidence type="ECO:0000256" key="4">
    <source>
        <dbReference type="ARBA" id="ARBA00066388"/>
    </source>
</evidence>
<evidence type="ECO:0000313" key="6">
    <source>
        <dbReference type="EMBL" id="SHJ39088.1"/>
    </source>
</evidence>
<dbReference type="SUPFAM" id="SSF50331">
    <property type="entry name" value="MOP-like"/>
    <property type="match status" value="1"/>
</dbReference>
<dbReference type="GO" id="GO:0005524">
    <property type="term" value="F:ATP binding"/>
    <property type="evidence" value="ECO:0007669"/>
    <property type="project" value="UniProtKB-KW"/>
</dbReference>
<dbReference type="AlphaFoldDB" id="A0A1M6IXB6"/>
<evidence type="ECO:0000256" key="1">
    <source>
        <dbReference type="ARBA" id="ARBA00022448"/>
    </source>
</evidence>
<evidence type="ECO:0000256" key="3">
    <source>
        <dbReference type="ARBA" id="ARBA00022840"/>
    </source>
</evidence>
<organism evidence="6 7">
    <name type="scientific">Dethiosulfatibacter aminovorans DSM 17477</name>
    <dbReference type="NCBI Taxonomy" id="1121476"/>
    <lineage>
        <taxon>Bacteria</taxon>
        <taxon>Bacillati</taxon>
        <taxon>Bacillota</taxon>
        <taxon>Tissierellia</taxon>
        <taxon>Dethiosulfatibacter</taxon>
    </lineage>
</organism>
<dbReference type="InterPro" id="IPR017871">
    <property type="entry name" value="ABC_transporter-like_CS"/>
</dbReference>
<accession>A0A1M6IXB6</accession>
<evidence type="ECO:0000256" key="2">
    <source>
        <dbReference type="ARBA" id="ARBA00022741"/>
    </source>
</evidence>
<dbReference type="Gene3D" id="2.40.50.100">
    <property type="match status" value="1"/>
</dbReference>
<dbReference type="PROSITE" id="PS50893">
    <property type="entry name" value="ABC_TRANSPORTER_2"/>
    <property type="match status" value="1"/>
</dbReference>
<sequence length="349" mass="38704">MKGLVIKNINKSFGSNQVLYDINFEVKDGDFVSLLGPSGCGKTTILRIINGLETADTGAVIVNGEDITKVPVEKRNIGMVFQNYALFPTMSVAKNIGYGLNIRKKSKEEIAEKVDWALKLVKLEGMGDRKITKLSGGQQQRVALARALVIEPSILLLDEPLSALDRKIRAEMQYELRNIQQNIGITTIFVTHDQEEALTMSDKIILMNKGVIEQEADPINLYNYPKSIFASDFLGKANILKGKLVEKDGKWAVEGRGWTIGVNHKDGRDGDSVSVAVRGEHFNIDKNEFEGSQEFKITNKVFTGSVCKLLGNMGEDEIEISIISLDAEKYQVGDTAHVMPTLETTLYFK</sequence>
<dbReference type="RefSeq" id="WP_073049863.1">
    <property type="nucleotide sequence ID" value="NZ_FQZL01000019.1"/>
</dbReference>
<keyword evidence="3 6" id="KW-0067">ATP-binding</keyword>
<feature type="domain" description="ABC transporter" evidence="5">
    <location>
        <begin position="4"/>
        <end position="234"/>
    </location>
</feature>
<reference evidence="6 7" key="1">
    <citation type="submission" date="2016-11" db="EMBL/GenBank/DDBJ databases">
        <authorList>
            <person name="Jaros S."/>
            <person name="Januszkiewicz K."/>
            <person name="Wedrychowicz H."/>
        </authorList>
    </citation>
    <scope>NUCLEOTIDE SEQUENCE [LARGE SCALE GENOMIC DNA]</scope>
    <source>
        <strain evidence="6 7">DSM 17477</strain>
    </source>
</reference>
<dbReference type="OrthoDB" id="9802264at2"/>
<dbReference type="FunFam" id="3.40.50.300:FF:000425">
    <property type="entry name" value="Probable ABC transporter, ATP-binding subunit"/>
    <property type="match status" value="1"/>
</dbReference>
<gene>
    <name evidence="6" type="ORF">SAMN02745751_02442</name>
</gene>
<dbReference type="Proteomes" id="UP000184052">
    <property type="component" value="Unassembled WGS sequence"/>
</dbReference>